<dbReference type="InterPro" id="IPR032675">
    <property type="entry name" value="LRR_dom_sf"/>
</dbReference>
<dbReference type="Proteomes" id="UP001244011">
    <property type="component" value="Unassembled WGS sequence"/>
</dbReference>
<dbReference type="RefSeq" id="XP_060281673.1">
    <property type="nucleotide sequence ID" value="XM_060428447.1"/>
</dbReference>
<protein>
    <recommendedName>
        <fullName evidence="3">F-box domain-containing protein</fullName>
    </recommendedName>
</protein>
<evidence type="ECO:0000313" key="1">
    <source>
        <dbReference type="EMBL" id="KAK1765460.1"/>
    </source>
</evidence>
<dbReference type="GeneID" id="85311634"/>
<evidence type="ECO:0008006" key="3">
    <source>
        <dbReference type="Google" id="ProtNLM"/>
    </source>
</evidence>
<keyword evidence="2" id="KW-1185">Reference proteome</keyword>
<organism evidence="1 2">
    <name type="scientific">Phialemonium atrogriseum</name>
    <dbReference type="NCBI Taxonomy" id="1093897"/>
    <lineage>
        <taxon>Eukaryota</taxon>
        <taxon>Fungi</taxon>
        <taxon>Dikarya</taxon>
        <taxon>Ascomycota</taxon>
        <taxon>Pezizomycotina</taxon>
        <taxon>Sordariomycetes</taxon>
        <taxon>Sordariomycetidae</taxon>
        <taxon>Cephalothecales</taxon>
        <taxon>Cephalothecaceae</taxon>
        <taxon>Phialemonium</taxon>
    </lineage>
</organism>
<comment type="caution">
    <text evidence="1">The sequence shown here is derived from an EMBL/GenBank/DDBJ whole genome shotgun (WGS) entry which is preliminary data.</text>
</comment>
<gene>
    <name evidence="1" type="ORF">QBC33DRAFT_544346</name>
</gene>
<name>A0AAJ0BWA5_9PEZI</name>
<dbReference type="SUPFAM" id="SSF52047">
    <property type="entry name" value="RNI-like"/>
    <property type="match status" value="1"/>
</dbReference>
<dbReference type="Gene3D" id="3.80.10.10">
    <property type="entry name" value="Ribonuclease Inhibitor"/>
    <property type="match status" value="1"/>
</dbReference>
<sequence>MGSQRSSRPPVLYDLPNEVLSLILGNFCLHCRNPQETPLAYFPGAQQEREQPSWYSLDRQALYSTCLVSRTLRDIAQAILYHEFAPGYGDSWRSMQYTWEWRLTNFLRTVTLRQDLAALVRRLYLSHHLMNEITKDDVEPALEEAAQARGIQLSDFLAPFQDLWPTTIRGQYRPSTDELGAMLLACLPNLTCLTLSMMVPRNTIPMSALSAAGISSLPLETIDICGSDSNLRHRLGGILEMSFSTLRTLNLELWDGEDLRSLDLDCLLPNLRNLCITSSRLSLSDLGSLLSCCVALETFIYEAGESFINLAGCL</sequence>
<accession>A0AAJ0BWA5</accession>
<evidence type="ECO:0000313" key="2">
    <source>
        <dbReference type="Proteomes" id="UP001244011"/>
    </source>
</evidence>
<reference evidence="1" key="1">
    <citation type="submission" date="2023-06" db="EMBL/GenBank/DDBJ databases">
        <title>Genome-scale phylogeny and comparative genomics of the fungal order Sordariales.</title>
        <authorList>
            <consortium name="Lawrence Berkeley National Laboratory"/>
            <person name="Hensen N."/>
            <person name="Bonometti L."/>
            <person name="Westerberg I."/>
            <person name="Brannstrom I.O."/>
            <person name="Guillou S."/>
            <person name="Cros-Aarteil S."/>
            <person name="Calhoun S."/>
            <person name="Haridas S."/>
            <person name="Kuo A."/>
            <person name="Mondo S."/>
            <person name="Pangilinan J."/>
            <person name="Riley R."/>
            <person name="Labutti K."/>
            <person name="Andreopoulos B."/>
            <person name="Lipzen A."/>
            <person name="Chen C."/>
            <person name="Yanf M."/>
            <person name="Daum C."/>
            <person name="Ng V."/>
            <person name="Clum A."/>
            <person name="Steindorff A."/>
            <person name="Ohm R."/>
            <person name="Martin F."/>
            <person name="Silar P."/>
            <person name="Natvig D."/>
            <person name="Lalanne C."/>
            <person name="Gautier V."/>
            <person name="Ament-Velasquez S.L."/>
            <person name="Kruys A."/>
            <person name="Hutchinson M.I."/>
            <person name="Powell A.J."/>
            <person name="Barry K."/>
            <person name="Miller A.N."/>
            <person name="Grigoriev I.V."/>
            <person name="Debuchy R."/>
            <person name="Gladieux P."/>
            <person name="Thoren M.H."/>
            <person name="Johannesson H."/>
        </authorList>
    </citation>
    <scope>NUCLEOTIDE SEQUENCE</scope>
    <source>
        <strain evidence="1">8032-3</strain>
    </source>
</reference>
<dbReference type="EMBL" id="MU839015">
    <property type="protein sequence ID" value="KAK1765460.1"/>
    <property type="molecule type" value="Genomic_DNA"/>
</dbReference>
<proteinExistence type="predicted"/>
<dbReference type="AlphaFoldDB" id="A0AAJ0BWA5"/>